<dbReference type="SUPFAM" id="SSF51445">
    <property type="entry name" value="(Trans)glycosidases"/>
    <property type="match status" value="1"/>
</dbReference>
<sequence length="331" mass="35646">MGPVMIDCRAVSLQQDERDMLAHPLTGGVILFTRNYESPAQLTQLIQDIRAAAGKPLVIAVDHEGGRVQRFREGFTRLPAMGRISALTASDDEAQALSYACGVIMAYELKQLDIDISFAPVLDINGVSNVIGDRGFDPEPAVVIRLAGSLIDGMHAIGMPATGKHFPGHGSVVADSHIDTPVDERDLKTIEQHDLKPFVDLIKQQKIDAMMPAHVRFAAIDDKPAGFSRYWLQTILRGKLGFDGVIFSDDLSMEGAAVAGGYPERAKQALDAGCDMVLACNNTAGAAQILTGLPADIVPSQRLQRLVGQPLKKDAASVYTRACELLQQFTG</sequence>
<evidence type="ECO:0000256" key="5">
    <source>
        <dbReference type="ARBA" id="ARBA00022960"/>
    </source>
</evidence>
<keyword evidence="14" id="KW-1185">Reference proteome</keyword>
<feature type="site" description="Important for catalytic activity" evidence="11">
    <location>
        <position position="175"/>
    </location>
</feature>
<keyword evidence="2 11" id="KW-0963">Cytoplasm</keyword>
<dbReference type="HAMAP" id="MF_00364">
    <property type="entry name" value="NagZ"/>
    <property type="match status" value="1"/>
</dbReference>
<comment type="catalytic activity">
    <reaction evidence="1 11">
        <text>Hydrolysis of terminal non-reducing N-acetyl-D-hexosamine residues in N-acetyl-beta-D-hexosaminides.</text>
        <dbReference type="EC" id="3.2.1.52"/>
    </reaction>
</comment>
<evidence type="ECO:0000313" key="13">
    <source>
        <dbReference type="EMBL" id="OFI36419.1"/>
    </source>
</evidence>
<evidence type="ECO:0000256" key="1">
    <source>
        <dbReference type="ARBA" id="ARBA00001231"/>
    </source>
</evidence>
<feature type="domain" description="Glycoside hydrolase family 3 N-terminal" evidence="12">
    <location>
        <begin position="12"/>
        <end position="286"/>
    </location>
</feature>
<dbReference type="PANTHER" id="PTHR30480">
    <property type="entry name" value="BETA-HEXOSAMINIDASE-RELATED"/>
    <property type="match status" value="1"/>
</dbReference>
<feature type="binding site" evidence="11">
    <location>
        <position position="62"/>
    </location>
    <ligand>
        <name>substrate</name>
    </ligand>
</feature>
<protein>
    <recommendedName>
        <fullName evidence="11">Beta-hexosaminidase</fullName>
        <ecNumber evidence="11">3.2.1.52</ecNumber>
    </recommendedName>
    <alternativeName>
        <fullName evidence="11">Beta-N-acetylhexosaminidase</fullName>
    </alternativeName>
    <alternativeName>
        <fullName evidence="11">N-acetyl-beta-glucosaminidase</fullName>
    </alternativeName>
</protein>
<dbReference type="PROSITE" id="PS00775">
    <property type="entry name" value="GLYCOSYL_HYDROL_F3"/>
    <property type="match status" value="1"/>
</dbReference>
<evidence type="ECO:0000256" key="10">
    <source>
        <dbReference type="ARBA" id="ARBA00037880"/>
    </source>
</evidence>
<dbReference type="InterPro" id="IPR019800">
    <property type="entry name" value="Glyco_hydro_3_AS"/>
</dbReference>
<dbReference type="Pfam" id="PF00933">
    <property type="entry name" value="Glyco_hydro_3"/>
    <property type="match status" value="1"/>
</dbReference>
<dbReference type="GO" id="GO:0009252">
    <property type="term" value="P:peptidoglycan biosynthetic process"/>
    <property type="evidence" value="ECO:0007669"/>
    <property type="project" value="UniProtKB-KW"/>
</dbReference>
<dbReference type="GO" id="GO:0005975">
    <property type="term" value="P:carbohydrate metabolic process"/>
    <property type="evidence" value="ECO:0007669"/>
    <property type="project" value="InterPro"/>
</dbReference>
<keyword evidence="7 11" id="KW-0326">Glycosidase</keyword>
<dbReference type="RefSeq" id="WP_070174529.1">
    <property type="nucleotide sequence ID" value="NZ_BMJR01000004.1"/>
</dbReference>
<evidence type="ECO:0000256" key="7">
    <source>
        <dbReference type="ARBA" id="ARBA00023295"/>
    </source>
</evidence>
<comment type="similarity">
    <text evidence="11">Belongs to the glycosyl hydrolase 3 family. NagZ subfamily.</text>
</comment>
<feature type="binding site" evidence="11">
    <location>
        <position position="70"/>
    </location>
    <ligand>
        <name>substrate</name>
    </ligand>
</feature>
<dbReference type="STRING" id="1856405.BFC17_00635"/>
<feature type="active site" description="Nucleophile" evidence="11">
    <location>
        <position position="249"/>
    </location>
</feature>
<evidence type="ECO:0000256" key="2">
    <source>
        <dbReference type="ARBA" id="ARBA00022490"/>
    </source>
</evidence>
<dbReference type="InterPro" id="IPR022956">
    <property type="entry name" value="Beta_hexosaminidase_bac"/>
</dbReference>
<accession>A0A1E8FKE4</accession>
<evidence type="ECO:0000256" key="4">
    <source>
        <dbReference type="ARBA" id="ARBA00022801"/>
    </source>
</evidence>
<keyword evidence="3 11" id="KW-0132">Cell division</keyword>
<keyword evidence="4 11" id="KW-0378">Hydrolase</keyword>
<evidence type="ECO:0000256" key="6">
    <source>
        <dbReference type="ARBA" id="ARBA00022984"/>
    </source>
</evidence>
<organism evidence="13 14">
    <name type="scientific">Alteromonas lipolytica</name>
    <dbReference type="NCBI Taxonomy" id="1856405"/>
    <lineage>
        <taxon>Bacteria</taxon>
        <taxon>Pseudomonadati</taxon>
        <taxon>Pseudomonadota</taxon>
        <taxon>Gammaproteobacteria</taxon>
        <taxon>Alteromonadales</taxon>
        <taxon>Alteromonadaceae</taxon>
        <taxon>Alteromonas/Salinimonas group</taxon>
        <taxon>Alteromonas</taxon>
    </lineage>
</organism>
<dbReference type="InterPro" id="IPR001764">
    <property type="entry name" value="Glyco_hydro_3_N"/>
</dbReference>
<name>A0A1E8FKE4_9ALTE</name>
<keyword evidence="5 11" id="KW-0133">Cell shape</keyword>
<feature type="active site" description="Proton donor/acceptor" evidence="11">
    <location>
        <position position="177"/>
    </location>
</feature>
<dbReference type="Gene3D" id="3.20.20.300">
    <property type="entry name" value="Glycoside hydrolase, family 3, N-terminal domain"/>
    <property type="match status" value="1"/>
</dbReference>
<keyword evidence="9 11" id="KW-0961">Cell wall biogenesis/degradation</keyword>
<evidence type="ECO:0000256" key="8">
    <source>
        <dbReference type="ARBA" id="ARBA00023306"/>
    </source>
</evidence>
<comment type="pathway">
    <text evidence="10 11">Cell wall biogenesis; peptidoglycan recycling.</text>
</comment>
<dbReference type="InterPro" id="IPR017853">
    <property type="entry name" value="GH"/>
</dbReference>
<dbReference type="InterPro" id="IPR050226">
    <property type="entry name" value="NagZ_Beta-hexosaminidase"/>
</dbReference>
<dbReference type="EMBL" id="MJIC01000001">
    <property type="protein sequence ID" value="OFI36419.1"/>
    <property type="molecule type" value="Genomic_DNA"/>
</dbReference>
<keyword evidence="6 11" id="KW-0573">Peptidoglycan synthesis</keyword>
<comment type="caution">
    <text evidence="13">The sequence shown here is derived from an EMBL/GenBank/DDBJ whole genome shotgun (WGS) entry which is preliminary data.</text>
</comment>
<dbReference type="Proteomes" id="UP000176037">
    <property type="component" value="Unassembled WGS sequence"/>
</dbReference>
<dbReference type="GO" id="GO:0009254">
    <property type="term" value="P:peptidoglycan turnover"/>
    <property type="evidence" value="ECO:0007669"/>
    <property type="project" value="UniProtKB-UniRule"/>
</dbReference>
<reference evidence="13 14" key="1">
    <citation type="submission" date="2016-09" db="EMBL/GenBank/DDBJ databases">
        <title>Alteromonas lipolytica, a new species isolated from sea water.</title>
        <authorList>
            <person name="Wu Y.-H."/>
            <person name="Cheng H."/>
            <person name="Xu X.-W."/>
        </authorList>
    </citation>
    <scope>NUCLEOTIDE SEQUENCE [LARGE SCALE GENOMIC DNA]</scope>
    <source>
        <strain evidence="13 14">JW12</strain>
    </source>
</reference>
<evidence type="ECO:0000256" key="11">
    <source>
        <dbReference type="HAMAP-Rule" id="MF_00364"/>
    </source>
</evidence>
<dbReference type="GO" id="GO:0008360">
    <property type="term" value="P:regulation of cell shape"/>
    <property type="evidence" value="ECO:0007669"/>
    <property type="project" value="UniProtKB-KW"/>
</dbReference>
<comment type="subcellular location">
    <subcellularLocation>
        <location evidence="11">Cytoplasm</location>
    </subcellularLocation>
</comment>
<feature type="binding site" evidence="11">
    <location>
        <begin position="164"/>
        <end position="165"/>
    </location>
    <ligand>
        <name>substrate</name>
    </ligand>
</feature>
<dbReference type="AlphaFoldDB" id="A0A1E8FKE4"/>
<evidence type="ECO:0000256" key="9">
    <source>
        <dbReference type="ARBA" id="ARBA00023316"/>
    </source>
</evidence>
<dbReference type="InterPro" id="IPR036962">
    <property type="entry name" value="Glyco_hydro_3_N_sf"/>
</dbReference>
<dbReference type="GO" id="GO:0071555">
    <property type="term" value="P:cell wall organization"/>
    <property type="evidence" value="ECO:0007669"/>
    <property type="project" value="UniProtKB-KW"/>
</dbReference>
<keyword evidence="8 11" id="KW-0131">Cell cycle</keyword>
<evidence type="ECO:0000256" key="3">
    <source>
        <dbReference type="ARBA" id="ARBA00022618"/>
    </source>
</evidence>
<feature type="binding site" evidence="11">
    <location>
        <position position="134"/>
    </location>
    <ligand>
        <name>substrate</name>
    </ligand>
</feature>
<comment type="function">
    <text evidence="11">Plays a role in peptidoglycan recycling by cleaving the terminal beta-1,4-linked N-acetylglucosamine (GlcNAc) from peptide-linked peptidoglycan fragments, giving rise to free GlcNAc, anhydro-N-acetylmuramic acid and anhydro-N-acetylmuramic acid-linked peptides.</text>
</comment>
<dbReference type="GO" id="GO:0004563">
    <property type="term" value="F:beta-N-acetylhexosaminidase activity"/>
    <property type="evidence" value="ECO:0007669"/>
    <property type="project" value="UniProtKB-UniRule"/>
</dbReference>
<proteinExistence type="inferred from homology"/>
<dbReference type="GO" id="GO:0005737">
    <property type="term" value="C:cytoplasm"/>
    <property type="evidence" value="ECO:0007669"/>
    <property type="project" value="UniProtKB-SubCell"/>
</dbReference>
<dbReference type="GO" id="GO:0051301">
    <property type="term" value="P:cell division"/>
    <property type="evidence" value="ECO:0007669"/>
    <property type="project" value="UniProtKB-KW"/>
</dbReference>
<dbReference type="EC" id="3.2.1.52" evidence="11"/>
<dbReference type="UniPathway" id="UPA00544"/>
<dbReference type="NCBIfam" id="NF003740">
    <property type="entry name" value="PRK05337.1"/>
    <property type="match status" value="1"/>
</dbReference>
<dbReference type="FunFam" id="3.20.20.300:FF:000001">
    <property type="entry name" value="Beta-hexosaminidase"/>
    <property type="match status" value="1"/>
</dbReference>
<evidence type="ECO:0000259" key="12">
    <source>
        <dbReference type="Pfam" id="PF00933"/>
    </source>
</evidence>
<gene>
    <name evidence="11" type="primary">nagZ</name>
    <name evidence="13" type="ORF">BFC17_00635</name>
</gene>
<evidence type="ECO:0000313" key="14">
    <source>
        <dbReference type="Proteomes" id="UP000176037"/>
    </source>
</evidence>
<dbReference type="PANTHER" id="PTHR30480:SF13">
    <property type="entry name" value="BETA-HEXOSAMINIDASE"/>
    <property type="match status" value="1"/>
</dbReference>